<evidence type="ECO:0000256" key="9">
    <source>
        <dbReference type="ARBA" id="ARBA00023160"/>
    </source>
</evidence>
<dbReference type="PANTHER" id="PTHR11157:SF17">
    <property type="entry name" value="ELONGATION OF VERY LONG CHAIN FATTY ACIDS PROTEIN 6"/>
    <property type="match status" value="1"/>
</dbReference>
<evidence type="ECO:0000256" key="10">
    <source>
        <dbReference type="RuleBase" id="RU361115"/>
    </source>
</evidence>
<comment type="similarity">
    <text evidence="10">Belongs to the ELO family.</text>
</comment>
<evidence type="ECO:0000313" key="11">
    <source>
        <dbReference type="EMBL" id="OXA64337.1"/>
    </source>
</evidence>
<evidence type="ECO:0000256" key="8">
    <source>
        <dbReference type="ARBA" id="ARBA00023136"/>
    </source>
</evidence>
<dbReference type="PANTHER" id="PTHR11157">
    <property type="entry name" value="FATTY ACID ACYL TRANSFERASE-RELATED"/>
    <property type="match status" value="1"/>
</dbReference>
<dbReference type="GO" id="GO:0034626">
    <property type="term" value="P:fatty acid elongation, polyunsaturated fatty acid"/>
    <property type="evidence" value="ECO:0007669"/>
    <property type="project" value="TreeGrafter"/>
</dbReference>
<protein>
    <recommendedName>
        <fullName evidence="10">Elongation of very long chain fatty acids protein</fullName>
        <ecNumber evidence="10">2.3.1.199</ecNumber>
    </recommendedName>
    <alternativeName>
        <fullName evidence="10">Very-long-chain 3-oxoacyl-CoA synthase</fullName>
    </alternativeName>
</protein>
<keyword evidence="2 10" id="KW-0444">Lipid biosynthesis</keyword>
<keyword evidence="6 10" id="KW-1133">Transmembrane helix</keyword>
<proteinExistence type="inferred from homology"/>
<keyword evidence="8 10" id="KW-0472">Membrane</keyword>
<dbReference type="GO" id="GO:0019367">
    <property type="term" value="P:fatty acid elongation, saturated fatty acid"/>
    <property type="evidence" value="ECO:0007669"/>
    <property type="project" value="TreeGrafter"/>
</dbReference>
<evidence type="ECO:0000256" key="1">
    <source>
        <dbReference type="ARBA" id="ARBA00004141"/>
    </source>
</evidence>
<feature type="transmembrane region" description="Helical" evidence="10">
    <location>
        <begin position="150"/>
        <end position="169"/>
    </location>
</feature>
<dbReference type="InterPro" id="IPR002076">
    <property type="entry name" value="ELO_fam"/>
</dbReference>
<dbReference type="InterPro" id="IPR030457">
    <property type="entry name" value="ELO_CS"/>
</dbReference>
<feature type="transmembrane region" description="Helical" evidence="10">
    <location>
        <begin position="244"/>
        <end position="263"/>
    </location>
</feature>
<feature type="transmembrane region" description="Helical" evidence="10">
    <location>
        <begin position="175"/>
        <end position="192"/>
    </location>
</feature>
<feature type="transmembrane region" description="Helical" evidence="10">
    <location>
        <begin position="71"/>
        <end position="90"/>
    </location>
</feature>
<feature type="transmembrane region" description="Helical" evidence="10">
    <location>
        <begin position="121"/>
        <end position="143"/>
    </location>
</feature>
<comment type="caution">
    <text evidence="11">The sequence shown here is derived from an EMBL/GenBank/DDBJ whole genome shotgun (WGS) entry which is preliminary data.</text>
</comment>
<evidence type="ECO:0000256" key="5">
    <source>
        <dbReference type="ARBA" id="ARBA00022832"/>
    </source>
</evidence>
<dbReference type="GO" id="GO:0005789">
    <property type="term" value="C:endoplasmic reticulum membrane"/>
    <property type="evidence" value="ECO:0007669"/>
    <property type="project" value="TreeGrafter"/>
</dbReference>
<keyword evidence="3 10" id="KW-0808">Transferase</keyword>
<evidence type="ECO:0000256" key="7">
    <source>
        <dbReference type="ARBA" id="ARBA00023098"/>
    </source>
</evidence>
<evidence type="ECO:0000256" key="6">
    <source>
        <dbReference type="ARBA" id="ARBA00022989"/>
    </source>
</evidence>
<keyword evidence="9 10" id="KW-0275">Fatty acid biosynthesis</keyword>
<keyword evidence="5 10" id="KW-0276">Fatty acid metabolism</keyword>
<evidence type="ECO:0000256" key="4">
    <source>
        <dbReference type="ARBA" id="ARBA00022692"/>
    </source>
</evidence>
<dbReference type="AlphaFoldDB" id="A0A226F4F7"/>
<dbReference type="EC" id="2.3.1.199" evidence="10"/>
<dbReference type="EMBL" id="LNIX01000001">
    <property type="protein sequence ID" value="OXA64337.1"/>
    <property type="molecule type" value="Genomic_DNA"/>
</dbReference>
<accession>A0A226F4F7</accession>
<evidence type="ECO:0000256" key="3">
    <source>
        <dbReference type="ARBA" id="ARBA00022679"/>
    </source>
</evidence>
<name>A0A226F4F7_FOLCA</name>
<dbReference type="OrthoDB" id="10259681at2759"/>
<evidence type="ECO:0000313" key="12">
    <source>
        <dbReference type="Proteomes" id="UP000198287"/>
    </source>
</evidence>
<feature type="transmembrane region" description="Helical" evidence="10">
    <location>
        <begin position="36"/>
        <end position="59"/>
    </location>
</feature>
<dbReference type="GO" id="GO:0030148">
    <property type="term" value="P:sphingolipid biosynthetic process"/>
    <property type="evidence" value="ECO:0007669"/>
    <property type="project" value="TreeGrafter"/>
</dbReference>
<dbReference type="Proteomes" id="UP000198287">
    <property type="component" value="Unassembled WGS sequence"/>
</dbReference>
<sequence length="276" mass="32123">MEHICDTSAMSHVNLDSDPTYMKLYSFEKFPKTWRIWGWCNWTVGIYASILYLVILLVGIRLMKNRPPFRLQSALIGWNLGLSAFSVIFFSRSLPEIINAISSAGVLRSFCKLENPSSATYFWGLIFCIFKIIEFGDTAFIVLRKQKLIFLHWYHHLTVCIYGSFVWSTYDPAGRYFYCMNAFVHAIMYFYYGLRAANMKPPKYLSIVITSIQIMQMFVGIVISLFTSYVILTGGECDRPWSNIGVALAMYFSYCALFLNFFYQRYLRSAKKMKVM</sequence>
<gene>
    <name evidence="11" type="ORF">Fcan01_01059</name>
</gene>
<dbReference type="GO" id="GO:0034625">
    <property type="term" value="P:fatty acid elongation, monounsaturated fatty acid"/>
    <property type="evidence" value="ECO:0007669"/>
    <property type="project" value="TreeGrafter"/>
</dbReference>
<dbReference type="GO" id="GO:0009922">
    <property type="term" value="F:fatty acid elongase activity"/>
    <property type="evidence" value="ECO:0007669"/>
    <property type="project" value="UniProtKB-EC"/>
</dbReference>
<dbReference type="GO" id="GO:0042761">
    <property type="term" value="P:very long-chain fatty acid biosynthetic process"/>
    <property type="evidence" value="ECO:0007669"/>
    <property type="project" value="TreeGrafter"/>
</dbReference>
<keyword evidence="4 10" id="KW-0812">Transmembrane</keyword>
<reference evidence="11 12" key="1">
    <citation type="submission" date="2015-12" db="EMBL/GenBank/DDBJ databases">
        <title>The genome of Folsomia candida.</title>
        <authorList>
            <person name="Faddeeva A."/>
            <person name="Derks M.F."/>
            <person name="Anvar Y."/>
            <person name="Smit S."/>
            <person name="Van Straalen N."/>
            <person name="Roelofs D."/>
        </authorList>
    </citation>
    <scope>NUCLEOTIDE SEQUENCE [LARGE SCALE GENOMIC DNA]</scope>
    <source>
        <strain evidence="11 12">VU population</strain>
        <tissue evidence="11">Whole body</tissue>
    </source>
</reference>
<comment type="subcellular location">
    <subcellularLocation>
        <location evidence="1">Membrane</location>
        <topology evidence="1">Multi-pass membrane protein</topology>
    </subcellularLocation>
</comment>
<organism evidence="11 12">
    <name type="scientific">Folsomia candida</name>
    <name type="common">Springtail</name>
    <dbReference type="NCBI Taxonomy" id="158441"/>
    <lineage>
        <taxon>Eukaryota</taxon>
        <taxon>Metazoa</taxon>
        <taxon>Ecdysozoa</taxon>
        <taxon>Arthropoda</taxon>
        <taxon>Hexapoda</taxon>
        <taxon>Collembola</taxon>
        <taxon>Entomobryomorpha</taxon>
        <taxon>Isotomoidea</taxon>
        <taxon>Isotomidae</taxon>
        <taxon>Proisotominae</taxon>
        <taxon>Folsomia</taxon>
    </lineage>
</organism>
<evidence type="ECO:0000256" key="2">
    <source>
        <dbReference type="ARBA" id="ARBA00022516"/>
    </source>
</evidence>
<dbReference type="Pfam" id="PF01151">
    <property type="entry name" value="ELO"/>
    <property type="match status" value="1"/>
</dbReference>
<keyword evidence="12" id="KW-1185">Reference proteome</keyword>
<dbReference type="OMA" id="MANHTRI"/>
<keyword evidence="7 10" id="KW-0443">Lipid metabolism</keyword>
<feature type="transmembrane region" description="Helical" evidence="10">
    <location>
        <begin position="204"/>
        <end position="232"/>
    </location>
</feature>
<dbReference type="PROSITE" id="PS01188">
    <property type="entry name" value="ELO"/>
    <property type="match status" value="1"/>
</dbReference>
<comment type="catalytic activity">
    <reaction evidence="10">
        <text>a very-long-chain acyl-CoA + malonyl-CoA + H(+) = a very-long-chain 3-oxoacyl-CoA + CO2 + CoA</text>
        <dbReference type="Rhea" id="RHEA:32727"/>
        <dbReference type="ChEBI" id="CHEBI:15378"/>
        <dbReference type="ChEBI" id="CHEBI:16526"/>
        <dbReference type="ChEBI" id="CHEBI:57287"/>
        <dbReference type="ChEBI" id="CHEBI:57384"/>
        <dbReference type="ChEBI" id="CHEBI:90725"/>
        <dbReference type="ChEBI" id="CHEBI:90736"/>
        <dbReference type="EC" id="2.3.1.199"/>
    </reaction>
</comment>